<organism evidence="2 3">
    <name type="scientific">Desmophyllum pertusum</name>
    <dbReference type="NCBI Taxonomy" id="174260"/>
    <lineage>
        <taxon>Eukaryota</taxon>
        <taxon>Metazoa</taxon>
        <taxon>Cnidaria</taxon>
        <taxon>Anthozoa</taxon>
        <taxon>Hexacorallia</taxon>
        <taxon>Scleractinia</taxon>
        <taxon>Caryophylliina</taxon>
        <taxon>Caryophylliidae</taxon>
        <taxon>Desmophyllum</taxon>
    </lineage>
</organism>
<dbReference type="AlphaFoldDB" id="A0A9W9YIK9"/>
<feature type="signal peptide" evidence="1">
    <location>
        <begin position="1"/>
        <end position="17"/>
    </location>
</feature>
<name>A0A9W9YIK9_9CNID</name>
<accession>A0A9W9YIK9</accession>
<evidence type="ECO:0000256" key="1">
    <source>
        <dbReference type="SAM" id="SignalP"/>
    </source>
</evidence>
<keyword evidence="3" id="KW-1185">Reference proteome</keyword>
<dbReference type="EMBL" id="MU827351">
    <property type="protein sequence ID" value="KAJ7351892.1"/>
    <property type="molecule type" value="Genomic_DNA"/>
</dbReference>
<reference evidence="2" key="1">
    <citation type="submission" date="2023-01" db="EMBL/GenBank/DDBJ databases">
        <title>Genome assembly of the deep-sea coral Lophelia pertusa.</title>
        <authorList>
            <person name="Herrera S."/>
            <person name="Cordes E."/>
        </authorList>
    </citation>
    <scope>NUCLEOTIDE SEQUENCE</scope>
    <source>
        <strain evidence="2">USNM1676648</strain>
        <tissue evidence="2">Polyp</tissue>
    </source>
</reference>
<proteinExistence type="predicted"/>
<keyword evidence="1" id="KW-0732">Signal</keyword>
<gene>
    <name evidence="2" type="ORF">OS493_034799</name>
</gene>
<evidence type="ECO:0000313" key="3">
    <source>
        <dbReference type="Proteomes" id="UP001163046"/>
    </source>
</evidence>
<sequence>MAMLIFLFGVGLASIAAVSSEAFIEAQDPSMKIDDAPETNVKRWHNGCSRRCYYYRCPNGYYCDGYRCCRPNNQRPCSHNAHCPQDGAVSQGDVKRKYPVPRPAAVLPHSVVISFGRWLEGGAIIGVY</sequence>
<feature type="chain" id="PRO_5040785367" evidence="1">
    <location>
        <begin position="18"/>
        <end position="128"/>
    </location>
</feature>
<protein>
    <submittedName>
        <fullName evidence="2">Uncharacterized protein</fullName>
    </submittedName>
</protein>
<dbReference type="Proteomes" id="UP001163046">
    <property type="component" value="Unassembled WGS sequence"/>
</dbReference>
<comment type="caution">
    <text evidence="2">The sequence shown here is derived from an EMBL/GenBank/DDBJ whole genome shotgun (WGS) entry which is preliminary data.</text>
</comment>
<evidence type="ECO:0000313" key="2">
    <source>
        <dbReference type="EMBL" id="KAJ7351892.1"/>
    </source>
</evidence>